<proteinExistence type="predicted"/>
<protein>
    <submittedName>
        <fullName evidence="1">Uncharacterized protein</fullName>
    </submittedName>
</protein>
<accession>A0ACC1CY49</accession>
<reference evidence="1 2" key="1">
    <citation type="journal article" date="2021" name="Front. Genet.">
        <title>Chromosome-Level Genome Assembly Reveals Significant Gene Expansion in the Toll and IMD Signaling Pathways of Dendrolimus kikuchii.</title>
        <authorList>
            <person name="Zhou J."/>
            <person name="Wu P."/>
            <person name="Xiong Z."/>
            <person name="Liu N."/>
            <person name="Zhao N."/>
            <person name="Ji M."/>
            <person name="Qiu Y."/>
            <person name="Yang B."/>
        </authorList>
    </citation>
    <scope>NUCLEOTIDE SEQUENCE [LARGE SCALE GENOMIC DNA]</scope>
    <source>
        <strain evidence="1">Ann1</strain>
    </source>
</reference>
<sequence length="197" mass="22082">MEKVSCNLLIGVTGSVAALKLPLLIQSLLDFNKEERYNVKIKIVTTENAKHFYDTAVLPEGILLDDNTEWNSWKNRGDPVMHIELVKWADIMVIAPLDANTLAKMAQGFCDNLLTCVTRAWDFSKPLLFCPAMNTKMWHHPVTARHIATLKEWGHTEIPPIKKLLICGDTGIGAMAEVDTIAQTIRELIDEVCKKGN</sequence>
<gene>
    <name evidence="1" type="ORF">K1T71_007603</name>
</gene>
<dbReference type="Proteomes" id="UP000824533">
    <property type="component" value="Linkage Group LG13"/>
</dbReference>
<evidence type="ECO:0000313" key="1">
    <source>
        <dbReference type="EMBL" id="KAJ0176424.1"/>
    </source>
</evidence>
<organism evidence="1 2">
    <name type="scientific">Dendrolimus kikuchii</name>
    <dbReference type="NCBI Taxonomy" id="765133"/>
    <lineage>
        <taxon>Eukaryota</taxon>
        <taxon>Metazoa</taxon>
        <taxon>Ecdysozoa</taxon>
        <taxon>Arthropoda</taxon>
        <taxon>Hexapoda</taxon>
        <taxon>Insecta</taxon>
        <taxon>Pterygota</taxon>
        <taxon>Neoptera</taxon>
        <taxon>Endopterygota</taxon>
        <taxon>Lepidoptera</taxon>
        <taxon>Glossata</taxon>
        <taxon>Ditrysia</taxon>
        <taxon>Bombycoidea</taxon>
        <taxon>Lasiocampidae</taxon>
        <taxon>Dendrolimus</taxon>
    </lineage>
</organism>
<comment type="caution">
    <text evidence="1">The sequence shown here is derived from an EMBL/GenBank/DDBJ whole genome shotgun (WGS) entry which is preliminary data.</text>
</comment>
<evidence type="ECO:0000313" key="2">
    <source>
        <dbReference type="Proteomes" id="UP000824533"/>
    </source>
</evidence>
<keyword evidence="2" id="KW-1185">Reference proteome</keyword>
<dbReference type="EMBL" id="CM034399">
    <property type="protein sequence ID" value="KAJ0176424.1"/>
    <property type="molecule type" value="Genomic_DNA"/>
</dbReference>
<name>A0ACC1CY49_9NEOP</name>